<dbReference type="SMART" id="SM01088">
    <property type="entry name" value="Col_cuticle_N"/>
    <property type="match status" value="1"/>
</dbReference>
<keyword evidence="3" id="KW-1133">Transmembrane helix</keyword>
<keyword evidence="3" id="KW-0812">Transmembrane</keyword>
<feature type="region of interest" description="Disordered" evidence="2">
    <location>
        <begin position="132"/>
        <end position="163"/>
    </location>
</feature>
<evidence type="ECO:0000256" key="2">
    <source>
        <dbReference type="SAM" id="MobiDB-lite"/>
    </source>
</evidence>
<proteinExistence type="predicted"/>
<dbReference type="GO" id="GO:0042302">
    <property type="term" value="F:structural constituent of cuticle"/>
    <property type="evidence" value="ECO:0007669"/>
    <property type="project" value="InterPro"/>
</dbReference>
<dbReference type="Pfam" id="PF01484">
    <property type="entry name" value="Col_cuticle_N"/>
    <property type="match status" value="1"/>
</dbReference>
<dbReference type="AlphaFoldDB" id="A0A914WHW8"/>
<feature type="transmembrane region" description="Helical" evidence="3">
    <location>
        <begin position="6"/>
        <end position="28"/>
    </location>
</feature>
<feature type="domain" description="Nematode cuticle collagen N-terminal" evidence="4">
    <location>
        <begin position="5"/>
        <end position="57"/>
    </location>
</feature>
<name>A0A914WHW8_9BILA</name>
<keyword evidence="1" id="KW-0677">Repeat</keyword>
<organism evidence="5 6">
    <name type="scientific">Plectus sambesii</name>
    <dbReference type="NCBI Taxonomy" id="2011161"/>
    <lineage>
        <taxon>Eukaryota</taxon>
        <taxon>Metazoa</taxon>
        <taxon>Ecdysozoa</taxon>
        <taxon>Nematoda</taxon>
        <taxon>Chromadorea</taxon>
        <taxon>Plectida</taxon>
        <taxon>Plectina</taxon>
        <taxon>Plectoidea</taxon>
        <taxon>Plectidae</taxon>
        <taxon>Plectus</taxon>
    </lineage>
</organism>
<dbReference type="WBParaSite" id="PSAMB.scaffold3957size16256.g23021.t1">
    <property type="protein sequence ID" value="PSAMB.scaffold3957size16256.g23021.t1"/>
    <property type="gene ID" value="PSAMB.scaffold3957size16256.g23021"/>
</dbReference>
<dbReference type="Proteomes" id="UP000887566">
    <property type="component" value="Unplaced"/>
</dbReference>
<sequence length="250" mass="26836">MRGTTVVYAALCCSLIAIGGLILLVPLLTMTLEELQRDFDVDFQEVKGMTDTMWQDLMLLRKGIPLNVERKIRQAGYGDTTKPHSYGKPPSYGYGYTKLKCCCAIEGAVGPSLYQSSQPAYPTSYKCPAGYHGPPGPPGESGMPGSAGQPGSPGEDYPTTNNNIGVTQGYQSITPTQGMAVETSVAATAASLATAITDLHSPVRFVNRAHRVRLAITVRRESPDLMAKKARQAHLDCTENRDMPAGPDIL</sequence>
<accession>A0A914WHW8</accession>
<evidence type="ECO:0000256" key="1">
    <source>
        <dbReference type="ARBA" id="ARBA00022737"/>
    </source>
</evidence>
<evidence type="ECO:0000259" key="4">
    <source>
        <dbReference type="SMART" id="SM01088"/>
    </source>
</evidence>
<evidence type="ECO:0000313" key="5">
    <source>
        <dbReference type="Proteomes" id="UP000887566"/>
    </source>
</evidence>
<evidence type="ECO:0000313" key="6">
    <source>
        <dbReference type="WBParaSite" id="PSAMB.scaffold3957size16256.g23021.t1"/>
    </source>
</evidence>
<reference evidence="6" key="1">
    <citation type="submission" date="2022-11" db="UniProtKB">
        <authorList>
            <consortium name="WormBaseParasite"/>
        </authorList>
    </citation>
    <scope>IDENTIFICATION</scope>
</reference>
<dbReference type="InterPro" id="IPR002486">
    <property type="entry name" value="Col_cuticle_N"/>
</dbReference>
<keyword evidence="5" id="KW-1185">Reference proteome</keyword>
<evidence type="ECO:0000256" key="3">
    <source>
        <dbReference type="SAM" id="Phobius"/>
    </source>
</evidence>
<keyword evidence="3" id="KW-0472">Membrane</keyword>
<protein>
    <submittedName>
        <fullName evidence="6">Nematode cuticle collagen N-terminal domain-containing protein</fullName>
    </submittedName>
</protein>